<dbReference type="InterPro" id="IPR025269">
    <property type="entry name" value="SAM-like_dom"/>
</dbReference>
<dbReference type="RefSeq" id="WP_190302705.1">
    <property type="nucleotide sequence ID" value="NZ_JACOIJ010000032.1"/>
</dbReference>
<dbReference type="Pfam" id="PF13102">
    <property type="entry name" value="Phage_int_SAM_5"/>
    <property type="match status" value="1"/>
</dbReference>
<reference evidence="4 5" key="1">
    <citation type="submission" date="2020-08" db="EMBL/GenBank/DDBJ databases">
        <title>Sphingobacterium sp. DN04309 isolated from aquaculture water.</title>
        <authorList>
            <person name="Zhang M."/>
        </authorList>
    </citation>
    <scope>NUCLEOTIDE SEQUENCE [LARGE SCALE GENOMIC DNA]</scope>
    <source>
        <strain evidence="4 5">DN04309</strain>
    </source>
</reference>
<gene>
    <name evidence="4" type="ORF">H8B04_13675</name>
</gene>
<dbReference type="InterPro" id="IPR010998">
    <property type="entry name" value="Integrase_recombinase_N"/>
</dbReference>
<dbReference type="Gene3D" id="1.10.443.10">
    <property type="entry name" value="Intergrase catalytic core"/>
    <property type="match status" value="1"/>
</dbReference>
<dbReference type="InterPro" id="IPR013762">
    <property type="entry name" value="Integrase-like_cat_sf"/>
</dbReference>
<feature type="domain" description="Phage integrase SAM-like" evidence="3">
    <location>
        <begin position="103"/>
        <end position="178"/>
    </location>
</feature>
<dbReference type="Gene3D" id="1.10.150.130">
    <property type="match status" value="1"/>
</dbReference>
<dbReference type="InterPro" id="IPR011010">
    <property type="entry name" value="DNA_brk_join_enz"/>
</dbReference>
<dbReference type="Proteomes" id="UP000651271">
    <property type="component" value="Unassembled WGS sequence"/>
</dbReference>
<accession>A0ABR7YH85</accession>
<dbReference type="SUPFAM" id="SSF56349">
    <property type="entry name" value="DNA breaking-rejoining enzymes"/>
    <property type="match status" value="1"/>
</dbReference>
<keyword evidence="2" id="KW-0233">DNA recombination</keyword>
<sequence>MATVNAVVLKHHKKENGTWNVKISLSHNSNTKYIETSAFVTKSSLDTKGKLKKSFIEQNFAKVLSDYRDKITSLGSRIKYMSCGDIKDYLLGSERRDEQIDVIRVIDLKVAELLDQDRKSTADIYAALGSHLKSFAGTSSISVISISPDFVYKFDQYLRKIVQMSSLRTYMSKFNTLFVEMRKRYNNPSIDFFPIPYNPMENYTLPTPTPKMRRNLSLDRIQQIINYKPQYLSEYTAKDMFLLSLMLCGMNSKDIFTYISSACIGNELEYRRSKVLNRKDGGLISICIPDIAKPIIEKYGGVIQSRFKDNRIFNHQLGTAWAAISKKLGFKCSMYYARHSFANIARQVCKFSKEDVALALNHKSGNDITDVYIEPDWSVVHKVQKAVIEEVFFKGGSN</sequence>
<organism evidence="4 5">
    <name type="scientific">Sphingobacterium litopenaei</name>
    <dbReference type="NCBI Taxonomy" id="2763500"/>
    <lineage>
        <taxon>Bacteria</taxon>
        <taxon>Pseudomonadati</taxon>
        <taxon>Bacteroidota</taxon>
        <taxon>Sphingobacteriia</taxon>
        <taxon>Sphingobacteriales</taxon>
        <taxon>Sphingobacteriaceae</taxon>
        <taxon>Sphingobacterium</taxon>
    </lineage>
</organism>
<evidence type="ECO:0000259" key="3">
    <source>
        <dbReference type="Pfam" id="PF13102"/>
    </source>
</evidence>
<evidence type="ECO:0000313" key="5">
    <source>
        <dbReference type="Proteomes" id="UP000651271"/>
    </source>
</evidence>
<evidence type="ECO:0000256" key="1">
    <source>
        <dbReference type="ARBA" id="ARBA00023125"/>
    </source>
</evidence>
<proteinExistence type="predicted"/>
<keyword evidence="1" id="KW-0238">DNA-binding</keyword>
<evidence type="ECO:0000256" key="2">
    <source>
        <dbReference type="ARBA" id="ARBA00023172"/>
    </source>
</evidence>
<evidence type="ECO:0000313" key="4">
    <source>
        <dbReference type="EMBL" id="MBD1430594.1"/>
    </source>
</evidence>
<comment type="caution">
    <text evidence="4">The sequence shown here is derived from an EMBL/GenBank/DDBJ whole genome shotgun (WGS) entry which is preliminary data.</text>
</comment>
<dbReference type="EMBL" id="JACOIJ010000032">
    <property type="protein sequence ID" value="MBD1430594.1"/>
    <property type="molecule type" value="Genomic_DNA"/>
</dbReference>
<keyword evidence="5" id="KW-1185">Reference proteome</keyword>
<name>A0ABR7YH85_9SPHI</name>
<protein>
    <submittedName>
        <fullName evidence="4">Phage integrase SAM-like domain-containing protein</fullName>
    </submittedName>
</protein>